<dbReference type="GO" id="GO:0006338">
    <property type="term" value="P:chromatin remodeling"/>
    <property type="evidence" value="ECO:0007669"/>
    <property type="project" value="UniProtKB-ARBA"/>
</dbReference>
<evidence type="ECO:0000256" key="11">
    <source>
        <dbReference type="ARBA" id="ARBA00023128"/>
    </source>
</evidence>
<evidence type="ECO:0000313" key="18">
    <source>
        <dbReference type="Proteomes" id="UP000001056"/>
    </source>
</evidence>
<reference evidence="18" key="1">
    <citation type="journal article" date="2015" name="Genome Announc.">
        <title>Draft genome sequence of the cellulolytic fungus Chaetomium globosum.</title>
        <authorList>
            <person name="Cuomo C.A."/>
            <person name="Untereiner W.A."/>
            <person name="Ma L.-J."/>
            <person name="Grabherr M."/>
            <person name="Birren B.W."/>
        </authorList>
    </citation>
    <scope>NUCLEOTIDE SEQUENCE [LARGE SCALE GENOMIC DNA]</scope>
    <source>
        <strain evidence="18">ATCC 6205 / CBS 148.51 / DSM 1962 / NBRC 6347 / NRRL 1970</strain>
    </source>
</reference>
<evidence type="ECO:0000256" key="5">
    <source>
        <dbReference type="ARBA" id="ARBA00022695"/>
    </source>
</evidence>
<evidence type="ECO:0000256" key="3">
    <source>
        <dbReference type="ARBA" id="ARBA00012493"/>
    </source>
</evidence>
<accession>Q2H877</accession>
<dbReference type="InterPro" id="IPR016197">
    <property type="entry name" value="Chromo-like_dom_sf"/>
</dbReference>
<dbReference type="GO" id="GO:0004519">
    <property type="term" value="F:endonuclease activity"/>
    <property type="evidence" value="ECO:0007669"/>
    <property type="project" value="UniProtKB-KW"/>
</dbReference>
<dbReference type="PROSITE" id="PS50994">
    <property type="entry name" value="INTEGRASE"/>
    <property type="match status" value="1"/>
</dbReference>
<protein>
    <recommendedName>
        <fullName evidence="3">RNA-directed DNA polymerase</fullName>
        <ecNumber evidence="3">2.7.7.49</ecNumber>
    </recommendedName>
</protein>
<dbReference type="Pfam" id="PF17919">
    <property type="entry name" value="RT_RNaseH_2"/>
    <property type="match status" value="1"/>
</dbReference>
<dbReference type="PROSITE" id="PS50878">
    <property type="entry name" value="RT_POL"/>
    <property type="match status" value="1"/>
</dbReference>
<dbReference type="EMBL" id="CH408030">
    <property type="protein sequence ID" value="EAQ91642.1"/>
    <property type="molecule type" value="Genomic_DNA"/>
</dbReference>
<dbReference type="EC" id="2.7.7.49" evidence="3"/>
<evidence type="ECO:0000256" key="9">
    <source>
        <dbReference type="ARBA" id="ARBA00022884"/>
    </source>
</evidence>
<dbReference type="GO" id="GO:0015074">
    <property type="term" value="P:DNA integration"/>
    <property type="evidence" value="ECO:0007669"/>
    <property type="project" value="InterPro"/>
</dbReference>
<keyword evidence="8" id="KW-0378">Hydrolase</keyword>
<keyword evidence="18" id="KW-1185">Reference proteome</keyword>
<feature type="domain" description="Chromo" evidence="14">
    <location>
        <begin position="1429"/>
        <end position="1489"/>
    </location>
</feature>
<dbReference type="RefSeq" id="XP_001230093.1">
    <property type="nucleotide sequence ID" value="XM_001230092.1"/>
</dbReference>
<proteinExistence type="predicted"/>
<dbReference type="Proteomes" id="UP000001056">
    <property type="component" value="Unassembled WGS sequence"/>
</dbReference>
<keyword evidence="5" id="KW-0548">Nucleotidyltransferase</keyword>
<keyword evidence="6" id="KW-0540">Nuclease</keyword>
<dbReference type="GO" id="GO:0016787">
    <property type="term" value="F:hydrolase activity"/>
    <property type="evidence" value="ECO:0007669"/>
    <property type="project" value="UniProtKB-KW"/>
</dbReference>
<dbReference type="GO" id="GO:0003723">
    <property type="term" value="F:RNA binding"/>
    <property type="evidence" value="ECO:0007669"/>
    <property type="project" value="UniProtKB-KW"/>
</dbReference>
<feature type="region of interest" description="Disordered" evidence="13">
    <location>
        <begin position="256"/>
        <end position="366"/>
    </location>
</feature>
<evidence type="ECO:0000256" key="4">
    <source>
        <dbReference type="ARBA" id="ARBA00022679"/>
    </source>
</evidence>
<evidence type="ECO:0000256" key="7">
    <source>
        <dbReference type="ARBA" id="ARBA00022759"/>
    </source>
</evidence>
<evidence type="ECO:0000313" key="17">
    <source>
        <dbReference type="EMBL" id="EAQ91642.1"/>
    </source>
</evidence>
<dbReference type="InterPro" id="IPR043128">
    <property type="entry name" value="Rev_trsase/Diguanyl_cyclase"/>
</dbReference>
<evidence type="ECO:0000256" key="6">
    <source>
        <dbReference type="ARBA" id="ARBA00022722"/>
    </source>
</evidence>
<evidence type="ECO:0000256" key="10">
    <source>
        <dbReference type="ARBA" id="ARBA00022918"/>
    </source>
</evidence>
<dbReference type="GO" id="GO:0003964">
    <property type="term" value="F:RNA-directed DNA polymerase activity"/>
    <property type="evidence" value="ECO:0007669"/>
    <property type="project" value="UniProtKB-KW"/>
</dbReference>
<keyword evidence="10" id="KW-0695">RNA-directed DNA polymerase</keyword>
<dbReference type="Pfam" id="PF00078">
    <property type="entry name" value="RVT_1"/>
    <property type="match status" value="1"/>
</dbReference>
<dbReference type="CDD" id="cd09274">
    <property type="entry name" value="RNase_HI_RT_Ty3"/>
    <property type="match status" value="1"/>
</dbReference>
<keyword evidence="4" id="KW-0808">Transferase</keyword>
<dbReference type="InterPro" id="IPR041588">
    <property type="entry name" value="Integrase_H2C2"/>
</dbReference>
<dbReference type="InterPro" id="IPR050951">
    <property type="entry name" value="Retrovirus_Pol_polyprotein"/>
</dbReference>
<keyword evidence="9" id="KW-0694">RNA-binding</keyword>
<evidence type="ECO:0000256" key="2">
    <source>
        <dbReference type="ARBA" id="ARBA00011353"/>
    </source>
</evidence>
<dbReference type="GO" id="GO:0005634">
    <property type="term" value="C:nucleus"/>
    <property type="evidence" value="ECO:0007669"/>
    <property type="project" value="UniProtKB-ARBA"/>
</dbReference>
<dbReference type="InterPro" id="IPR043502">
    <property type="entry name" value="DNA/RNA_pol_sf"/>
</dbReference>
<keyword evidence="7" id="KW-0255">Endonuclease</keyword>
<dbReference type="InterPro" id="IPR041373">
    <property type="entry name" value="RT_RNaseH"/>
</dbReference>
<dbReference type="Gene3D" id="3.30.70.270">
    <property type="match status" value="2"/>
</dbReference>
<keyword evidence="11" id="KW-0496">Mitochondrion</keyword>
<keyword evidence="12" id="KW-0511">Multifunctional enzyme</keyword>
<sequence>MAPWHQDQYQLRAADHETGSKLYEGEDERIRALLLDPAPLVLGKQSLDLRAADSTSNKNSILVHTSLASTRTQSPTSTVETVSLVDTGSSAYAFADDQSIAIKYGAQKKRLVQPKPLRLADGVPSSFVTHYFVSRMTIGSHSEVALFYVTTLSPRTPIILGLPWLQKHNPTLDFVNLGVVFTSEYCSHHCINWTTPPEEHSAPIGRSTIPTVKYHQPTVEDAEDDKHTLLQTDFPESLATKPRRRVHWATDTEIIPSPVYVDTPPQPTPAPPPQPPPPQPFELREGPVRHPTHRLMPFARPGALKTATPSAGPESRAMETFPPARPTSHPLPARLVHGHRLSPARYSRPSRVSQPDTQPVERPNTDDIRCVRGLNFAQFCKEKGVQVMRIHMTELNRVFDQEENQQAFSELPMNAIELPRLSETAYRRLVEGDYTLDEARKVMPEYFHDFLKQNLGSGSELLRRKIVDEDVQKFLKSKAPVTREDVLKQLPSEFHHHVEHFLTKNSESLPPHRPWDHKIEIMPGKQAPYFKNRPFSPAELRCVKKWIDEMLDKGFIRESTSPAAAPLLLAAKPGGGVRICHDYRGLNEVTIKNRYPLPLIRETLDALCGAKFYTKLDVIAAFNRIRVAEGHEWLTAFITRFGLFEMLVTPFGLCNAPATFQNYINHVLHDALDIYCTAYLDDVLVFSKTRAEHTRHVDEVIRRLGTAGLQIDINKSEFYTTKTKYLGLIISTNGMTMDPDKVEAIQVWRDPTSVKELQQFLGFANFYRRFIEGYSSVIEPMTRLLKKSVAWAWGPDQAAAFVKLKTAFSTAPVLAYYDYTKKTVVETDASNWASGGVLYQKDDELQGTEEAFEIVTDHKNLQTFMTTKQLNQRQVRWAEFLSQFNFVITYRPGAKATIPDALSRLPGVKPAGADDERLKHREQVMLPPEKVDPSILRELLGSARREGDVEFIATMDPEPEQKSIDELIRQGYTEDSLAQQMLAALRERGERNKDRTTRRWPKAIRKLLRCDKSECSIVDGLIYFRNRLFVPDAPELRLEVVHRTHSSGPAGHPGRVKTLDLLNRTYWWPGISQFTATFVRDCALCFRTKTPRSAPPGFLKPLELPARPWTDISIDHVVDLPECKRNGRSYRHIFAVVDRLTKMRHLVAVTSLDTDELVEVFLHHVYRLHGAPETIISDRGSSFVSEFWRRFSHRLNTALRPSSAFHPETDGQTEIINAAMNKYLRGYVSFTQDDWVDWLPLAEFAANNQVNETIGVSPFFANYGFNPRLGIEPLGPVPSAVPAHAKKEFLRADAIAGRFERILTQLKALAKMSQQRYEDSANRKRDESETFKVNDMVMVSLENMKTNRPKKKWDDNWDGPFPVLAVYKGAVVIDLPDHIRVNKSFHTSKVRLWQPEEIPGQAELNAAERRNITGRIAQRDDDGNIEDRWQFERILDVHDEDIQEHGLTYQIKWKYHDEPTWEPEECLKGCDRALLEFHELNPDKPGPPGHGWRSPPAPKRPRRRLRKT</sequence>
<dbReference type="Pfam" id="PF17921">
    <property type="entry name" value="Integrase_H2C2"/>
    <property type="match status" value="1"/>
</dbReference>
<dbReference type="FunFam" id="3.30.70.270:FF:000063">
    <property type="entry name" value="Zinc knuckle domaincontaining protein"/>
    <property type="match status" value="1"/>
</dbReference>
<dbReference type="Gene3D" id="3.30.420.10">
    <property type="entry name" value="Ribonuclease H-like superfamily/Ribonuclease H"/>
    <property type="match status" value="1"/>
</dbReference>
<dbReference type="GO" id="GO:0005739">
    <property type="term" value="C:mitochondrion"/>
    <property type="evidence" value="ECO:0007669"/>
    <property type="project" value="UniProtKB-SubCell"/>
</dbReference>
<dbReference type="Gene3D" id="1.10.340.70">
    <property type="match status" value="1"/>
</dbReference>
<evidence type="ECO:0000256" key="8">
    <source>
        <dbReference type="ARBA" id="ARBA00022801"/>
    </source>
</evidence>
<organism evidence="17 18">
    <name type="scientific">Chaetomium globosum (strain ATCC 6205 / CBS 148.51 / DSM 1962 / NBRC 6347 / NRRL 1970)</name>
    <name type="common">Soil fungus</name>
    <dbReference type="NCBI Taxonomy" id="306901"/>
    <lineage>
        <taxon>Eukaryota</taxon>
        <taxon>Fungi</taxon>
        <taxon>Dikarya</taxon>
        <taxon>Ascomycota</taxon>
        <taxon>Pezizomycotina</taxon>
        <taxon>Sordariomycetes</taxon>
        <taxon>Sordariomycetidae</taxon>
        <taxon>Sordariales</taxon>
        <taxon>Chaetomiaceae</taxon>
        <taxon>Chaetomium</taxon>
    </lineage>
</organism>
<name>Q2H877_CHAGB</name>
<evidence type="ECO:0000256" key="13">
    <source>
        <dbReference type="SAM" id="MobiDB-lite"/>
    </source>
</evidence>
<dbReference type="Gene3D" id="2.40.70.10">
    <property type="entry name" value="Acid Proteases"/>
    <property type="match status" value="1"/>
</dbReference>
<comment type="subcellular location">
    <subcellularLocation>
        <location evidence="1">Mitochondrion</location>
    </subcellularLocation>
</comment>
<dbReference type="PANTHER" id="PTHR37984:SF5">
    <property type="entry name" value="PROTEIN NYNRIN-LIKE"/>
    <property type="match status" value="1"/>
</dbReference>
<feature type="compositionally biased region" description="Pro residues" evidence="13">
    <location>
        <begin position="264"/>
        <end position="280"/>
    </location>
</feature>
<dbReference type="CDD" id="cd01647">
    <property type="entry name" value="RT_LTR"/>
    <property type="match status" value="1"/>
</dbReference>
<dbReference type="HOGENOM" id="CLU_000384_38_1_1"/>
<evidence type="ECO:0000256" key="12">
    <source>
        <dbReference type="ARBA" id="ARBA00023268"/>
    </source>
</evidence>
<evidence type="ECO:0000256" key="1">
    <source>
        <dbReference type="ARBA" id="ARBA00004173"/>
    </source>
</evidence>
<dbReference type="Gene3D" id="3.10.10.10">
    <property type="entry name" value="HIV Type 1 Reverse Transcriptase, subunit A, domain 1"/>
    <property type="match status" value="1"/>
</dbReference>
<dbReference type="InterPro" id="IPR000477">
    <property type="entry name" value="RT_dom"/>
</dbReference>
<dbReference type="OrthoDB" id="5152741at2759"/>
<comment type="subunit">
    <text evidence="2">Component of the NuA4 histone acetyltransferase complex.</text>
</comment>
<dbReference type="InterPro" id="IPR001584">
    <property type="entry name" value="Integrase_cat-core"/>
</dbReference>
<evidence type="ECO:0000259" key="14">
    <source>
        <dbReference type="PROSITE" id="PS50013"/>
    </source>
</evidence>
<dbReference type="InterPro" id="IPR012337">
    <property type="entry name" value="RNaseH-like_sf"/>
</dbReference>
<dbReference type="Gene3D" id="2.40.50.40">
    <property type="match status" value="1"/>
</dbReference>
<feature type="domain" description="Reverse transcriptase" evidence="15">
    <location>
        <begin position="551"/>
        <end position="730"/>
    </location>
</feature>
<dbReference type="GeneID" id="4389104"/>
<dbReference type="InParanoid" id="Q2H877"/>
<feature type="region of interest" description="Disordered" evidence="13">
    <location>
        <begin position="1478"/>
        <end position="1508"/>
    </location>
</feature>
<dbReference type="OMA" id="RICHDYR"/>
<dbReference type="SUPFAM" id="SSF56672">
    <property type="entry name" value="DNA/RNA polymerases"/>
    <property type="match status" value="1"/>
</dbReference>
<dbReference type="eggNOG" id="KOG0017">
    <property type="taxonomic scope" value="Eukaryota"/>
</dbReference>
<evidence type="ECO:0000259" key="16">
    <source>
        <dbReference type="PROSITE" id="PS50994"/>
    </source>
</evidence>
<evidence type="ECO:0000259" key="15">
    <source>
        <dbReference type="PROSITE" id="PS50878"/>
    </source>
</evidence>
<dbReference type="Pfam" id="PF17917">
    <property type="entry name" value="RT_RNaseH"/>
    <property type="match status" value="1"/>
</dbReference>
<dbReference type="SUPFAM" id="SSF54160">
    <property type="entry name" value="Chromo domain-like"/>
    <property type="match status" value="1"/>
</dbReference>
<dbReference type="SUPFAM" id="SSF53098">
    <property type="entry name" value="Ribonuclease H-like"/>
    <property type="match status" value="1"/>
</dbReference>
<dbReference type="VEuPathDB" id="FungiDB:CHGG_03577"/>
<feature type="domain" description="Integrase catalytic" evidence="16">
    <location>
        <begin position="1104"/>
        <end position="1266"/>
    </location>
</feature>
<dbReference type="PROSITE" id="PS50013">
    <property type="entry name" value="CHROMO_2"/>
    <property type="match status" value="1"/>
</dbReference>
<dbReference type="PANTHER" id="PTHR37984">
    <property type="entry name" value="PROTEIN CBG26694"/>
    <property type="match status" value="1"/>
</dbReference>
<dbReference type="InterPro" id="IPR021109">
    <property type="entry name" value="Peptidase_aspartic_dom_sf"/>
</dbReference>
<feature type="compositionally biased region" description="Basic residues" evidence="13">
    <location>
        <begin position="1499"/>
        <end position="1508"/>
    </location>
</feature>
<dbReference type="InterPro" id="IPR036397">
    <property type="entry name" value="RNaseH_sf"/>
</dbReference>
<gene>
    <name evidence="17" type="ORF">CHGG_03577</name>
</gene>
<dbReference type="InterPro" id="IPR000953">
    <property type="entry name" value="Chromo/chromo_shadow_dom"/>
</dbReference>
<dbReference type="InterPro" id="IPR041577">
    <property type="entry name" value="RT_RNaseH_2"/>
</dbReference>
<dbReference type="CDD" id="cd00303">
    <property type="entry name" value="retropepsin_like"/>
    <property type="match status" value="1"/>
</dbReference>